<dbReference type="EMBL" id="JAVMIP010000002">
    <property type="protein sequence ID" value="MDS3859716.1"/>
    <property type="molecule type" value="Genomic_DNA"/>
</dbReference>
<keyword evidence="2" id="KW-1185">Reference proteome</keyword>
<dbReference type="RefSeq" id="WP_322877024.1">
    <property type="nucleotide sequence ID" value="NZ_JAVMIP010000002.1"/>
</dbReference>
<name>A0AAE4FRS2_9CYAN</name>
<protein>
    <submittedName>
        <fullName evidence="1">GIY-YIG nuclease family protein</fullName>
    </submittedName>
</protein>
<evidence type="ECO:0000313" key="2">
    <source>
        <dbReference type="Proteomes" id="UP001268256"/>
    </source>
</evidence>
<dbReference type="Proteomes" id="UP001268256">
    <property type="component" value="Unassembled WGS sequence"/>
</dbReference>
<reference evidence="2" key="1">
    <citation type="submission" date="2023-07" db="EMBL/GenBank/DDBJ databases">
        <authorList>
            <person name="Luz R."/>
            <person name="Cordeiro R."/>
            <person name="Fonseca A."/>
            <person name="Goncalves V."/>
        </authorList>
    </citation>
    <scope>NUCLEOTIDE SEQUENCE [LARGE SCALE GENOMIC DNA]</scope>
    <source>
        <strain evidence="2">BACA0444</strain>
    </source>
</reference>
<evidence type="ECO:0000313" key="1">
    <source>
        <dbReference type="EMBL" id="MDS3859716.1"/>
    </source>
</evidence>
<sequence>MTRDSEPPKYAVGEQAQLFSRQQLREAAATYTVQPGLGLFPSQLLAWQQKIYDYQQSEATQSPSAQLSLFALEPANLEQPENQTNLPTRESTTDQPLTQILNPFTLPQQNTEFWRWQANTSGQPALYFVIDYQWPILLYVGETLDDQSRWRGEHGCKRYLQNYVTALRTVNLQVSVGIGFWPGAAADRKLRQQQERELIFHWRSPFNKENWQYWQTPFVES</sequence>
<dbReference type="AlphaFoldDB" id="A0AAE4FRS2"/>
<proteinExistence type="predicted"/>
<organism evidence="1 2">
    <name type="scientific">Pseudocalidococcus azoricus BACA0444</name>
    <dbReference type="NCBI Taxonomy" id="2918990"/>
    <lineage>
        <taxon>Bacteria</taxon>
        <taxon>Bacillati</taxon>
        <taxon>Cyanobacteriota</taxon>
        <taxon>Cyanophyceae</taxon>
        <taxon>Acaryochloridales</taxon>
        <taxon>Thermosynechococcaceae</taxon>
        <taxon>Pseudocalidococcus</taxon>
        <taxon>Pseudocalidococcus azoricus</taxon>
    </lineage>
</organism>
<gene>
    <name evidence="1" type="ORF">RIF25_02730</name>
</gene>
<accession>A0AAE4FRS2</accession>
<comment type="caution">
    <text evidence="1">The sequence shown here is derived from an EMBL/GenBank/DDBJ whole genome shotgun (WGS) entry which is preliminary data.</text>
</comment>